<protein>
    <submittedName>
        <fullName evidence="2">SusD-like starch-binding protein associating with outer membrane</fullName>
    </submittedName>
</protein>
<name>A0A4R6W7V4_9SPHI</name>
<dbReference type="Gene3D" id="1.25.40.390">
    <property type="match status" value="1"/>
</dbReference>
<proteinExistence type="predicted"/>
<evidence type="ECO:0000259" key="1">
    <source>
        <dbReference type="Pfam" id="PF14322"/>
    </source>
</evidence>
<dbReference type="PROSITE" id="PS51257">
    <property type="entry name" value="PROKAR_LIPOPROTEIN"/>
    <property type="match status" value="1"/>
</dbReference>
<dbReference type="InterPro" id="IPR033985">
    <property type="entry name" value="SusD-like_N"/>
</dbReference>
<comment type="caution">
    <text evidence="2">The sequence shown here is derived from an EMBL/GenBank/DDBJ whole genome shotgun (WGS) entry which is preliminary data.</text>
</comment>
<gene>
    <name evidence="2" type="ORF">CLV99_4133</name>
</gene>
<dbReference type="Pfam" id="PF14322">
    <property type="entry name" value="SusD-like_3"/>
    <property type="match status" value="1"/>
</dbReference>
<dbReference type="EMBL" id="SNYV01000018">
    <property type="protein sequence ID" value="TDQ73696.1"/>
    <property type="molecule type" value="Genomic_DNA"/>
</dbReference>
<dbReference type="InterPro" id="IPR011990">
    <property type="entry name" value="TPR-like_helical_dom_sf"/>
</dbReference>
<dbReference type="RefSeq" id="WP_133586291.1">
    <property type="nucleotide sequence ID" value="NZ_SNYV01000018.1"/>
</dbReference>
<sequence>MKTKTYLRISFIATCIIASSCSKYLEQSPDMRTELDSPEKVGELLATAYPQANYIPFTESMTDNVEDKGAGAIDLVNINPFNFRDADQTGIDGPIFYWNASYKAIAAANQALEVINNSTNPEKYSAYKGEALVARAYAHFMLAVLFAQPYSINSSTSDPGIPYVTDTENIVIKKYTRGTVATVYENIEKDLLEGLPLLDDSKYKSPKYHFTKVAAHAFASRYYLFKRDYKTAIVHAEAAFPGDAVTSSLRPVNSETYRSYQYLELQAQYTRADNPANLLLVETPSVWGRSYFSYRYGLTSNLMAKFFNSANVTTGIWAYNVYGSELSLNIPKFREHFVKQSLHAESGVPYNMVPLFSSEEVLFNRAESQAMLGNYDAALEDINRFASTKFIHSYMFPIYFDDLLEVNMKKLLAFYKTQDRKQAVLNCILDFKQVYFIAEGQRWFDIVRHNLTVEHKTSKGDVMILGPNHPMRVFQMPEEVQSSGIQLNPR</sequence>
<dbReference type="OrthoDB" id="1147023at2"/>
<evidence type="ECO:0000313" key="2">
    <source>
        <dbReference type="EMBL" id="TDQ73696.1"/>
    </source>
</evidence>
<organism evidence="2 3">
    <name type="scientific">Sphingobacterium yanglingense</name>
    <dbReference type="NCBI Taxonomy" id="1437280"/>
    <lineage>
        <taxon>Bacteria</taxon>
        <taxon>Pseudomonadati</taxon>
        <taxon>Bacteroidota</taxon>
        <taxon>Sphingobacteriia</taxon>
        <taxon>Sphingobacteriales</taxon>
        <taxon>Sphingobacteriaceae</taxon>
        <taxon>Sphingobacterium</taxon>
    </lineage>
</organism>
<reference evidence="2 3" key="1">
    <citation type="submission" date="2019-03" db="EMBL/GenBank/DDBJ databases">
        <title>Genomic Encyclopedia of Archaeal and Bacterial Type Strains, Phase II (KMG-II): from individual species to whole genera.</title>
        <authorList>
            <person name="Goeker M."/>
        </authorList>
    </citation>
    <scope>NUCLEOTIDE SEQUENCE [LARGE SCALE GENOMIC DNA]</scope>
    <source>
        <strain evidence="2 3">DSM 28353</strain>
    </source>
</reference>
<dbReference type="Proteomes" id="UP000295292">
    <property type="component" value="Unassembled WGS sequence"/>
</dbReference>
<dbReference type="AlphaFoldDB" id="A0A4R6W7V4"/>
<dbReference type="SUPFAM" id="SSF48452">
    <property type="entry name" value="TPR-like"/>
    <property type="match status" value="1"/>
</dbReference>
<keyword evidence="3" id="KW-1185">Reference proteome</keyword>
<dbReference type="GO" id="GO:0009279">
    <property type="term" value="C:cell outer membrane"/>
    <property type="evidence" value="ECO:0007669"/>
    <property type="project" value="UniProtKB-SubCell"/>
</dbReference>
<feature type="domain" description="SusD-like N-terminal" evidence="1">
    <location>
        <begin position="23"/>
        <end position="224"/>
    </location>
</feature>
<evidence type="ECO:0000313" key="3">
    <source>
        <dbReference type="Proteomes" id="UP000295292"/>
    </source>
</evidence>
<accession>A0A4R6W7V4</accession>